<dbReference type="InterPro" id="IPR037401">
    <property type="entry name" value="SnoaL-like"/>
</dbReference>
<sequence>MSDERKVQEVLARYVRATDRRDGTTQGALFTDDATVQIYAKTGPDTYEEVGEPIVGGAGVEYAVDHFMAPHPEGGSSHHTTSDHLIEVDGDSAHLNAQFVVFEVRATPRPAGGWPEGVFGAQGTVRPLESGYYDTDLRRVEGAWKIVRHRILMDMPMAIPGAGA</sequence>
<evidence type="ECO:0000259" key="1">
    <source>
        <dbReference type="Pfam" id="PF13577"/>
    </source>
</evidence>
<reference evidence="2" key="2">
    <citation type="submission" date="2020-09" db="EMBL/GenBank/DDBJ databases">
        <authorList>
            <person name="Sun Q."/>
            <person name="Ohkuma M."/>
        </authorList>
    </citation>
    <scope>NUCLEOTIDE SEQUENCE</scope>
    <source>
        <strain evidence="2">JCM 5069</strain>
    </source>
</reference>
<dbReference type="EMBL" id="BNCD01000012">
    <property type="protein sequence ID" value="GHH82132.1"/>
    <property type="molecule type" value="Genomic_DNA"/>
</dbReference>
<evidence type="ECO:0000313" key="3">
    <source>
        <dbReference type="Proteomes" id="UP000603708"/>
    </source>
</evidence>
<evidence type="ECO:0000313" key="2">
    <source>
        <dbReference type="EMBL" id="GHH82132.1"/>
    </source>
</evidence>
<dbReference type="Proteomes" id="UP000603708">
    <property type="component" value="Unassembled WGS sequence"/>
</dbReference>
<dbReference type="SUPFAM" id="SSF54427">
    <property type="entry name" value="NTF2-like"/>
    <property type="match status" value="1"/>
</dbReference>
<organism evidence="2 3">
    <name type="scientific">Streptomyces sulfonofaciens</name>
    <dbReference type="NCBI Taxonomy" id="68272"/>
    <lineage>
        <taxon>Bacteria</taxon>
        <taxon>Bacillati</taxon>
        <taxon>Actinomycetota</taxon>
        <taxon>Actinomycetes</taxon>
        <taxon>Kitasatosporales</taxon>
        <taxon>Streptomycetaceae</taxon>
        <taxon>Streptomyces</taxon>
    </lineage>
</organism>
<dbReference type="Gene3D" id="3.10.450.50">
    <property type="match status" value="1"/>
</dbReference>
<reference evidence="2" key="1">
    <citation type="journal article" date="2014" name="Int. J. Syst. Evol. Microbiol.">
        <title>Complete genome sequence of Corynebacterium casei LMG S-19264T (=DSM 44701T), isolated from a smear-ripened cheese.</title>
        <authorList>
            <consortium name="US DOE Joint Genome Institute (JGI-PGF)"/>
            <person name="Walter F."/>
            <person name="Albersmeier A."/>
            <person name="Kalinowski J."/>
            <person name="Ruckert C."/>
        </authorList>
    </citation>
    <scope>NUCLEOTIDE SEQUENCE</scope>
    <source>
        <strain evidence="2">JCM 5069</strain>
    </source>
</reference>
<name>A0A919GCB5_9ACTN</name>
<gene>
    <name evidence="2" type="ORF">GCM10018793_41190</name>
</gene>
<dbReference type="RefSeq" id="WP_229924796.1">
    <property type="nucleotide sequence ID" value="NZ_BNCD01000012.1"/>
</dbReference>
<protein>
    <recommendedName>
        <fullName evidence="1">SnoaL-like domain-containing protein</fullName>
    </recommendedName>
</protein>
<dbReference type="InterPro" id="IPR032710">
    <property type="entry name" value="NTF2-like_dom_sf"/>
</dbReference>
<proteinExistence type="predicted"/>
<dbReference type="Pfam" id="PF13577">
    <property type="entry name" value="SnoaL_4"/>
    <property type="match status" value="1"/>
</dbReference>
<accession>A0A919GCB5</accession>
<feature type="domain" description="SnoaL-like" evidence="1">
    <location>
        <begin position="2"/>
        <end position="148"/>
    </location>
</feature>
<comment type="caution">
    <text evidence="2">The sequence shown here is derived from an EMBL/GenBank/DDBJ whole genome shotgun (WGS) entry which is preliminary data.</text>
</comment>
<keyword evidence="3" id="KW-1185">Reference proteome</keyword>
<dbReference type="AlphaFoldDB" id="A0A919GCB5"/>